<protein>
    <submittedName>
        <fullName evidence="2">AAA domain-containing protein</fullName>
    </submittedName>
</protein>
<name>A0A1H1KSI2_9FLAO</name>
<dbReference type="InterPro" id="IPR027417">
    <property type="entry name" value="P-loop_NTPase"/>
</dbReference>
<dbReference type="AlphaFoldDB" id="A0A1H1KSI2"/>
<dbReference type="STRING" id="1250231.SAMN04488552_0005"/>
<dbReference type="Proteomes" id="UP000198858">
    <property type="component" value="Chromosome I"/>
</dbReference>
<dbReference type="Pfam" id="PF13521">
    <property type="entry name" value="AAA_28"/>
    <property type="match status" value="1"/>
</dbReference>
<evidence type="ECO:0000259" key="1">
    <source>
        <dbReference type="Pfam" id="PF13521"/>
    </source>
</evidence>
<accession>A0A1H1KSI2</accession>
<sequence>MFLEQPLLFSEKLLEGRLDQYLEAMEFNSDHIFLDRGLPDVVAYMDYFDTKYPEIFNKICQNNRYDLIFILPPWKEIYTSDNERYESYEEALKISSYLYSTYKRYGYNPIEVPKLSVEERTSFILDKI</sequence>
<proteinExistence type="predicted"/>
<keyword evidence="3" id="KW-1185">Reference proteome</keyword>
<dbReference type="InterPro" id="IPR038727">
    <property type="entry name" value="NadR/Ttd14_AAA_dom"/>
</dbReference>
<gene>
    <name evidence="2" type="ORF">SAMN04488552_0005</name>
</gene>
<dbReference type="SUPFAM" id="SSF52540">
    <property type="entry name" value="P-loop containing nucleoside triphosphate hydrolases"/>
    <property type="match status" value="1"/>
</dbReference>
<reference evidence="2 3" key="1">
    <citation type="submission" date="2016-10" db="EMBL/GenBank/DDBJ databases">
        <authorList>
            <person name="Varghese N."/>
            <person name="Submissions S."/>
        </authorList>
    </citation>
    <scope>NUCLEOTIDE SEQUENCE [LARGE SCALE GENOMIC DNA]</scope>
    <source>
        <strain evidence="2 3">Mar_2010_102</strain>
    </source>
</reference>
<feature type="domain" description="NadR/Ttd14 AAA" evidence="1">
    <location>
        <begin position="4"/>
        <end position="120"/>
    </location>
</feature>
<dbReference type="EMBL" id="LT629745">
    <property type="protein sequence ID" value="SDR64980.1"/>
    <property type="molecule type" value="Genomic_DNA"/>
</dbReference>
<evidence type="ECO:0000313" key="3">
    <source>
        <dbReference type="Proteomes" id="UP000198858"/>
    </source>
</evidence>
<evidence type="ECO:0000313" key="2">
    <source>
        <dbReference type="EMBL" id="SDR64980.1"/>
    </source>
</evidence>
<organism evidence="2 3">
    <name type="scientific">Christiangramia echinicola</name>
    <dbReference type="NCBI Taxonomy" id="279359"/>
    <lineage>
        <taxon>Bacteria</taxon>
        <taxon>Pseudomonadati</taxon>
        <taxon>Bacteroidota</taxon>
        <taxon>Flavobacteriia</taxon>
        <taxon>Flavobacteriales</taxon>
        <taxon>Flavobacteriaceae</taxon>
        <taxon>Christiangramia</taxon>
    </lineage>
</organism>
<dbReference type="Gene3D" id="3.40.50.300">
    <property type="entry name" value="P-loop containing nucleotide triphosphate hydrolases"/>
    <property type="match status" value="1"/>
</dbReference>